<proteinExistence type="predicted"/>
<keyword evidence="5" id="KW-1185">Reference proteome</keyword>
<dbReference type="InterPro" id="IPR052104">
    <property type="entry name" value="Mito_Release_Factor_mL62"/>
</dbReference>
<feature type="compositionally biased region" description="Basic residues" evidence="1">
    <location>
        <begin position="149"/>
        <end position="162"/>
    </location>
</feature>
<accession>A0A8J5Y1J9</accession>
<dbReference type="OMA" id="SEHRSQW"/>
<dbReference type="GO" id="GO:0070126">
    <property type="term" value="P:mitochondrial translational termination"/>
    <property type="evidence" value="ECO:0007669"/>
    <property type="project" value="TreeGrafter"/>
</dbReference>
<protein>
    <recommendedName>
        <fullName evidence="3">Prokaryotic-type class I peptide chain release factors domain-containing protein</fullName>
    </recommendedName>
</protein>
<dbReference type="OrthoDB" id="270639at2759"/>
<comment type="caution">
    <text evidence="4">The sequence shown here is derived from an EMBL/GenBank/DDBJ whole genome shotgun (WGS) entry which is preliminary data.</text>
</comment>
<dbReference type="SUPFAM" id="SSF110916">
    <property type="entry name" value="Peptidyl-tRNA hydrolase domain-like"/>
    <property type="match status" value="1"/>
</dbReference>
<dbReference type="AlphaFoldDB" id="A0A8J5Y1J9"/>
<organism evidence="4 5">
    <name type="scientific">Diacronema lutheri</name>
    <name type="common">Unicellular marine alga</name>
    <name type="synonym">Monochrysis lutheri</name>
    <dbReference type="NCBI Taxonomy" id="2081491"/>
    <lineage>
        <taxon>Eukaryota</taxon>
        <taxon>Haptista</taxon>
        <taxon>Haptophyta</taxon>
        <taxon>Pavlovophyceae</taxon>
        <taxon>Pavlovales</taxon>
        <taxon>Pavlovaceae</taxon>
        <taxon>Diacronema</taxon>
    </lineage>
</organism>
<feature type="domain" description="Prokaryotic-type class I peptide chain release factors" evidence="3">
    <location>
        <begin position="44"/>
        <end position="60"/>
    </location>
</feature>
<dbReference type="GO" id="GO:0016150">
    <property type="term" value="F:translation release factor activity, codon nonspecific"/>
    <property type="evidence" value="ECO:0007669"/>
    <property type="project" value="TreeGrafter"/>
</dbReference>
<gene>
    <name evidence="4" type="ORF">KFE25_006115</name>
</gene>
<keyword evidence="2" id="KW-0732">Signal</keyword>
<dbReference type="GO" id="GO:0004045">
    <property type="term" value="F:peptidyl-tRNA hydrolase activity"/>
    <property type="evidence" value="ECO:0007669"/>
    <property type="project" value="TreeGrafter"/>
</dbReference>
<dbReference type="PROSITE" id="PS00745">
    <property type="entry name" value="RF_PROK_I"/>
    <property type="match status" value="1"/>
</dbReference>
<dbReference type="GO" id="GO:0005762">
    <property type="term" value="C:mitochondrial large ribosomal subunit"/>
    <property type="evidence" value="ECO:0007669"/>
    <property type="project" value="TreeGrafter"/>
</dbReference>
<sequence>MMIPRSVPSFLLGLGALRFGAQALCTAPARIVVPKAKMQIAHSRSSGPGGQNVNKVNTKVELRFNVRAADWLPADVKARLIDDNSNRMNKEGELIVTASESRSQSANMDSALRKVQELVDVACIPPKEREMRVGLSAVTKRQRVEDKRRTAKVKQSRSRVEY</sequence>
<feature type="chain" id="PRO_5035258501" description="Prokaryotic-type class I peptide chain release factors domain-containing protein" evidence="2">
    <location>
        <begin position="24"/>
        <end position="162"/>
    </location>
</feature>
<dbReference type="InterPro" id="IPR000352">
    <property type="entry name" value="Pep_chain_release_fac_I"/>
</dbReference>
<dbReference type="PANTHER" id="PTHR11075">
    <property type="entry name" value="PEPTIDE CHAIN RELEASE FACTOR"/>
    <property type="match status" value="1"/>
</dbReference>
<dbReference type="Pfam" id="PF00472">
    <property type="entry name" value="RF-1"/>
    <property type="match status" value="1"/>
</dbReference>
<feature type="signal peptide" evidence="2">
    <location>
        <begin position="1"/>
        <end position="23"/>
    </location>
</feature>
<dbReference type="Proteomes" id="UP000751190">
    <property type="component" value="Unassembled WGS sequence"/>
</dbReference>
<dbReference type="PANTHER" id="PTHR11075:SF54">
    <property type="entry name" value="LARGE RIBOSOMAL SUBUNIT PROTEIN ML62"/>
    <property type="match status" value="1"/>
</dbReference>
<evidence type="ECO:0000313" key="4">
    <source>
        <dbReference type="EMBL" id="KAG8469660.1"/>
    </source>
</evidence>
<dbReference type="Gene3D" id="3.30.160.20">
    <property type="match status" value="1"/>
</dbReference>
<evidence type="ECO:0000256" key="2">
    <source>
        <dbReference type="SAM" id="SignalP"/>
    </source>
</evidence>
<evidence type="ECO:0000259" key="3">
    <source>
        <dbReference type="PROSITE" id="PS00745"/>
    </source>
</evidence>
<dbReference type="EMBL" id="JAGTXO010000002">
    <property type="protein sequence ID" value="KAG8469660.1"/>
    <property type="molecule type" value="Genomic_DNA"/>
</dbReference>
<dbReference type="NCBIfam" id="NF006718">
    <property type="entry name" value="PRK09256.1"/>
    <property type="match status" value="1"/>
</dbReference>
<name>A0A8J5Y1J9_DIALT</name>
<dbReference type="FunFam" id="3.30.160.20:FF:000046">
    <property type="entry name" value="Peptidyl-tRNA hydrolase ICT1"/>
    <property type="match status" value="1"/>
</dbReference>
<feature type="region of interest" description="Disordered" evidence="1">
    <location>
        <begin position="139"/>
        <end position="162"/>
    </location>
</feature>
<reference evidence="4" key="1">
    <citation type="submission" date="2021-05" db="EMBL/GenBank/DDBJ databases">
        <title>The genome of the haptophyte Pavlova lutheri (Diacronema luteri, Pavlovales) - a model for lipid biosynthesis in eukaryotic algae.</title>
        <authorList>
            <person name="Hulatt C.J."/>
            <person name="Posewitz M.C."/>
        </authorList>
    </citation>
    <scope>NUCLEOTIDE SEQUENCE</scope>
    <source>
        <strain evidence="4">NIVA-4/92</strain>
    </source>
</reference>
<evidence type="ECO:0000256" key="1">
    <source>
        <dbReference type="SAM" id="MobiDB-lite"/>
    </source>
</evidence>
<evidence type="ECO:0000313" key="5">
    <source>
        <dbReference type="Proteomes" id="UP000751190"/>
    </source>
</evidence>